<dbReference type="PROSITE" id="PS51257">
    <property type="entry name" value="PROKAR_LIPOPROTEIN"/>
    <property type="match status" value="1"/>
</dbReference>
<dbReference type="AlphaFoldDB" id="A0A0G4F513"/>
<protein>
    <submittedName>
        <fullName evidence="2">Uncharacterized protein</fullName>
    </submittedName>
</protein>
<sequence>MPPRQCVVLATIYIALGCLPAALGWCHNVTAGVRGGSAGDAGQGFLRLRNKTPVPHTLWACHSPIHGRNIVIRRLEGTDNSDLISVYDTPDWWTIGNGVALVDLDLDAELPRKLVGYLRDDKKVQFERANDSIVADGRDFDKPQHDDPLAWKDLVDSPVPEFLAAESL</sequence>
<dbReference type="EMBL" id="CDMY01000375">
    <property type="protein sequence ID" value="CEM07032.1"/>
    <property type="molecule type" value="Genomic_DNA"/>
</dbReference>
<evidence type="ECO:0000256" key="1">
    <source>
        <dbReference type="SAM" id="SignalP"/>
    </source>
</evidence>
<dbReference type="Proteomes" id="UP000041254">
    <property type="component" value="Unassembled WGS sequence"/>
</dbReference>
<gene>
    <name evidence="2" type="ORF">Vbra_14408</name>
</gene>
<keyword evidence="3" id="KW-1185">Reference proteome</keyword>
<dbReference type="VEuPathDB" id="CryptoDB:Vbra_14408"/>
<keyword evidence="1" id="KW-0732">Signal</keyword>
<dbReference type="InParanoid" id="A0A0G4F513"/>
<organism evidence="2 3">
    <name type="scientific">Vitrella brassicaformis (strain CCMP3155)</name>
    <dbReference type="NCBI Taxonomy" id="1169540"/>
    <lineage>
        <taxon>Eukaryota</taxon>
        <taxon>Sar</taxon>
        <taxon>Alveolata</taxon>
        <taxon>Colpodellida</taxon>
        <taxon>Vitrellaceae</taxon>
        <taxon>Vitrella</taxon>
    </lineage>
</organism>
<dbReference type="PhylomeDB" id="A0A0G4F513"/>
<proteinExistence type="predicted"/>
<accession>A0A0G4F513</accession>
<evidence type="ECO:0000313" key="3">
    <source>
        <dbReference type="Proteomes" id="UP000041254"/>
    </source>
</evidence>
<feature type="signal peptide" evidence="1">
    <location>
        <begin position="1"/>
        <end position="24"/>
    </location>
</feature>
<reference evidence="2 3" key="1">
    <citation type="submission" date="2014-11" db="EMBL/GenBank/DDBJ databases">
        <authorList>
            <person name="Zhu J."/>
            <person name="Qi W."/>
            <person name="Song R."/>
        </authorList>
    </citation>
    <scope>NUCLEOTIDE SEQUENCE [LARGE SCALE GENOMIC DNA]</scope>
</reference>
<name>A0A0G4F513_VITBC</name>
<evidence type="ECO:0000313" key="2">
    <source>
        <dbReference type="EMBL" id="CEM07032.1"/>
    </source>
</evidence>
<feature type="chain" id="PRO_5005188612" evidence="1">
    <location>
        <begin position="25"/>
        <end position="168"/>
    </location>
</feature>